<feature type="binding site" description="covalent" evidence="8">
    <location>
        <position position="38"/>
    </location>
    <ligand>
        <name>heme c</name>
        <dbReference type="ChEBI" id="CHEBI:61717"/>
        <label>1</label>
    </ligand>
</feature>
<feature type="binding site" description="axial binding residue" evidence="9">
    <location>
        <position position="79"/>
    </location>
    <ligand>
        <name>heme c</name>
        <dbReference type="ChEBI" id="CHEBI:61717"/>
        <label>1</label>
    </ligand>
    <ligandPart>
        <name>Fe</name>
        <dbReference type="ChEBI" id="CHEBI:18248"/>
    </ligandPart>
</feature>
<dbReference type="PANTHER" id="PTHR33751">
    <property type="entry name" value="CBB3-TYPE CYTOCHROME C OXIDASE SUBUNIT FIXP"/>
    <property type="match status" value="1"/>
</dbReference>
<dbReference type="STRING" id="1123397.SAMN05660831_01453"/>
<dbReference type="InterPro" id="IPR036909">
    <property type="entry name" value="Cyt_c-like_dom_sf"/>
</dbReference>
<feature type="binding site" description="covalent" evidence="8">
    <location>
        <position position="132"/>
    </location>
    <ligand>
        <name>heme c</name>
        <dbReference type="ChEBI" id="CHEBI:61717"/>
        <label>2</label>
    </ligand>
</feature>
<evidence type="ECO:0000256" key="9">
    <source>
        <dbReference type="PIRSR" id="PIRSR000005-2"/>
    </source>
</evidence>
<dbReference type="PANTHER" id="PTHR33751:SF9">
    <property type="entry name" value="CYTOCHROME C4"/>
    <property type="match status" value="1"/>
</dbReference>
<feature type="domain" description="Cytochrome c" evidence="11">
    <location>
        <begin position="23"/>
        <end position="102"/>
    </location>
</feature>
<keyword evidence="10" id="KW-0732">Signal</keyword>
<dbReference type="PROSITE" id="PS51007">
    <property type="entry name" value="CYTC"/>
    <property type="match status" value="2"/>
</dbReference>
<evidence type="ECO:0000256" key="7">
    <source>
        <dbReference type="ARBA" id="ARBA00023004"/>
    </source>
</evidence>
<dbReference type="InterPro" id="IPR009056">
    <property type="entry name" value="Cyt_c-like_dom"/>
</dbReference>
<dbReference type="GO" id="GO:0005506">
    <property type="term" value="F:iron ion binding"/>
    <property type="evidence" value="ECO:0007669"/>
    <property type="project" value="InterPro"/>
</dbReference>
<feature type="binding site" description="axial binding residue" evidence="9">
    <location>
        <position position="179"/>
    </location>
    <ligand>
        <name>heme c</name>
        <dbReference type="ChEBI" id="CHEBI:61717"/>
        <label>2</label>
    </ligand>
    <ligandPart>
        <name>Fe</name>
        <dbReference type="ChEBI" id="CHEBI:18248"/>
    </ligandPart>
</feature>
<evidence type="ECO:0000259" key="11">
    <source>
        <dbReference type="PROSITE" id="PS51007"/>
    </source>
</evidence>
<protein>
    <submittedName>
        <fullName evidence="12">Cytochrome c553</fullName>
    </submittedName>
</protein>
<dbReference type="RefSeq" id="WP_093428101.1">
    <property type="nucleotide sequence ID" value="NZ_FOMJ01000004.1"/>
</dbReference>
<sequence>MKNTAIAALFLMGAATSAQAIDGDPEAGKEKSSTCVACHQADGNSASDQYPKIAGQHADYLYKQLKEFKAGEVRYNAQMAGMVAGLNDQDMKDLAAYFSGNEMTIGEADEELVDLGRQIYRAGAEADGVPACMACHGPSGKGNPAANFPRLGGQHAAYTVTQLQDFKAGERRNDAGQMMRNIADKMSTQQMEAVASYIEGLSE</sequence>
<comment type="PTM">
    <text evidence="8">Binds 2 heme c groups covalently per subunit.</text>
</comment>
<evidence type="ECO:0000256" key="3">
    <source>
        <dbReference type="ARBA" id="ARBA00022617"/>
    </source>
</evidence>
<dbReference type="GO" id="GO:0009055">
    <property type="term" value="F:electron transfer activity"/>
    <property type="evidence" value="ECO:0007669"/>
    <property type="project" value="InterPro"/>
</dbReference>
<dbReference type="EMBL" id="FOMJ01000004">
    <property type="protein sequence ID" value="SFD33447.1"/>
    <property type="molecule type" value="Genomic_DNA"/>
</dbReference>
<name>A0A1I1RH36_9GAMM</name>
<keyword evidence="7 9" id="KW-0408">Iron</keyword>
<dbReference type="GO" id="GO:0042597">
    <property type="term" value="C:periplasmic space"/>
    <property type="evidence" value="ECO:0007669"/>
    <property type="project" value="UniProtKB-SubCell"/>
</dbReference>
<evidence type="ECO:0000256" key="10">
    <source>
        <dbReference type="SAM" id="SignalP"/>
    </source>
</evidence>
<feature type="binding site" description="covalent" evidence="8">
    <location>
        <position position="35"/>
    </location>
    <ligand>
        <name>heme c</name>
        <dbReference type="ChEBI" id="CHEBI:61717"/>
        <label>1</label>
    </ligand>
</feature>
<dbReference type="Gene3D" id="1.10.760.10">
    <property type="entry name" value="Cytochrome c-like domain"/>
    <property type="match status" value="2"/>
</dbReference>
<dbReference type="AlphaFoldDB" id="A0A1I1RH36"/>
<dbReference type="SUPFAM" id="SSF46626">
    <property type="entry name" value="Cytochrome c"/>
    <property type="match status" value="2"/>
</dbReference>
<feature type="domain" description="Cytochrome c" evidence="11">
    <location>
        <begin position="111"/>
        <end position="202"/>
    </location>
</feature>
<dbReference type="Proteomes" id="UP000198611">
    <property type="component" value="Unassembled WGS sequence"/>
</dbReference>
<evidence type="ECO:0000256" key="5">
    <source>
        <dbReference type="ARBA" id="ARBA00022764"/>
    </source>
</evidence>
<proteinExistence type="predicted"/>
<keyword evidence="2" id="KW-0813">Transport</keyword>
<feature type="chain" id="PRO_5011681170" evidence="10">
    <location>
        <begin position="21"/>
        <end position="203"/>
    </location>
</feature>
<dbReference type="OrthoDB" id="9773456at2"/>
<evidence type="ECO:0000256" key="4">
    <source>
        <dbReference type="ARBA" id="ARBA00022723"/>
    </source>
</evidence>
<keyword evidence="4 9" id="KW-0479">Metal-binding</keyword>
<keyword evidence="13" id="KW-1185">Reference proteome</keyword>
<organism evidence="12 13">
    <name type="scientific">Thiohalospira halophila DSM 15071</name>
    <dbReference type="NCBI Taxonomy" id="1123397"/>
    <lineage>
        <taxon>Bacteria</taxon>
        <taxon>Pseudomonadati</taxon>
        <taxon>Pseudomonadota</taxon>
        <taxon>Gammaproteobacteria</taxon>
        <taxon>Thiohalospirales</taxon>
        <taxon>Thiohalospiraceae</taxon>
        <taxon>Thiohalospira</taxon>
    </lineage>
</organism>
<accession>A0A1I1RH36</accession>
<dbReference type="InterPro" id="IPR024167">
    <property type="entry name" value="Cytochrome_c4-like"/>
</dbReference>
<evidence type="ECO:0000256" key="1">
    <source>
        <dbReference type="ARBA" id="ARBA00004418"/>
    </source>
</evidence>
<comment type="subcellular location">
    <subcellularLocation>
        <location evidence="1">Periplasm</location>
    </subcellularLocation>
</comment>
<keyword evidence="5" id="KW-0574">Periplasm</keyword>
<evidence type="ECO:0000256" key="2">
    <source>
        <dbReference type="ARBA" id="ARBA00022448"/>
    </source>
</evidence>
<dbReference type="GO" id="GO:0020037">
    <property type="term" value="F:heme binding"/>
    <property type="evidence" value="ECO:0007669"/>
    <property type="project" value="InterPro"/>
</dbReference>
<keyword evidence="6" id="KW-0249">Electron transport</keyword>
<evidence type="ECO:0000313" key="12">
    <source>
        <dbReference type="EMBL" id="SFD33447.1"/>
    </source>
</evidence>
<dbReference type="InterPro" id="IPR050597">
    <property type="entry name" value="Cytochrome_c_Oxidase_Subunit"/>
</dbReference>
<gene>
    <name evidence="12" type="ORF">SAMN05660831_01453</name>
</gene>
<feature type="binding site" description="axial binding residue" evidence="9">
    <location>
        <position position="39"/>
    </location>
    <ligand>
        <name>heme c</name>
        <dbReference type="ChEBI" id="CHEBI:61717"/>
        <label>1</label>
    </ligand>
    <ligandPart>
        <name>Fe</name>
        <dbReference type="ChEBI" id="CHEBI:18248"/>
    </ligandPart>
</feature>
<feature type="binding site" description="covalent" evidence="8">
    <location>
        <position position="135"/>
    </location>
    <ligand>
        <name>heme c</name>
        <dbReference type="ChEBI" id="CHEBI:61717"/>
        <label>2</label>
    </ligand>
</feature>
<keyword evidence="3 8" id="KW-0349">Heme</keyword>
<dbReference type="Pfam" id="PF00034">
    <property type="entry name" value="Cytochrom_C"/>
    <property type="match status" value="2"/>
</dbReference>
<dbReference type="PIRSF" id="PIRSF000005">
    <property type="entry name" value="Cytochrome_c4"/>
    <property type="match status" value="1"/>
</dbReference>
<reference evidence="12 13" key="1">
    <citation type="submission" date="2016-10" db="EMBL/GenBank/DDBJ databases">
        <authorList>
            <person name="de Groot N.N."/>
        </authorList>
    </citation>
    <scope>NUCLEOTIDE SEQUENCE [LARGE SCALE GENOMIC DNA]</scope>
    <source>
        <strain evidence="12 13">HL3</strain>
    </source>
</reference>
<evidence type="ECO:0000256" key="8">
    <source>
        <dbReference type="PIRSR" id="PIRSR000005-1"/>
    </source>
</evidence>
<feature type="binding site" description="axial binding residue" evidence="9">
    <location>
        <position position="136"/>
    </location>
    <ligand>
        <name>heme c</name>
        <dbReference type="ChEBI" id="CHEBI:61717"/>
        <label>2</label>
    </ligand>
    <ligandPart>
        <name>Fe</name>
        <dbReference type="ChEBI" id="CHEBI:18248"/>
    </ligandPart>
</feature>
<evidence type="ECO:0000256" key="6">
    <source>
        <dbReference type="ARBA" id="ARBA00022982"/>
    </source>
</evidence>
<feature type="signal peptide" evidence="10">
    <location>
        <begin position="1"/>
        <end position="20"/>
    </location>
</feature>
<evidence type="ECO:0000313" key="13">
    <source>
        <dbReference type="Proteomes" id="UP000198611"/>
    </source>
</evidence>